<accession>A0A2P5GW78</accession>
<dbReference type="PANTHER" id="PTHR11717">
    <property type="entry name" value="LOW MOLECULAR WEIGHT PROTEIN TYROSINE PHOSPHATASE"/>
    <property type="match status" value="1"/>
</dbReference>
<evidence type="ECO:0000313" key="9">
    <source>
        <dbReference type="EMBL" id="POP50797.1"/>
    </source>
</evidence>
<keyword evidence="3" id="KW-0378">Hydrolase</keyword>
<evidence type="ECO:0000256" key="2">
    <source>
        <dbReference type="ARBA" id="ARBA00013064"/>
    </source>
</evidence>
<gene>
    <name evidence="9" type="ORF">CHU32_01180</name>
    <name evidence="8" type="ORF">CHU33_01175</name>
</gene>
<evidence type="ECO:0000259" key="7">
    <source>
        <dbReference type="SMART" id="SM00226"/>
    </source>
</evidence>
<feature type="domain" description="Phosphotyrosine protein phosphatase I" evidence="7">
    <location>
        <begin position="7"/>
        <end position="145"/>
    </location>
</feature>
<protein>
    <recommendedName>
        <fullName evidence="2">protein-tyrosine-phosphatase</fullName>
        <ecNumber evidence="2">3.1.3.48</ecNumber>
    </recommendedName>
</protein>
<dbReference type="InterPro" id="IPR050438">
    <property type="entry name" value="LMW_PTPase"/>
</dbReference>
<evidence type="ECO:0000256" key="4">
    <source>
        <dbReference type="ARBA" id="ARBA00022912"/>
    </source>
</evidence>
<sequence>MAKLMFSSILVICTGNICRSPTGERLLRHTLPGMKVDSAGTFGLSGQPADATAIEVAAAHGVSLDGHIARKLTPAMARDYDLILVMEPAHIEQVTAIAPEVRGKTMLFGQWAGKKEIPDPYRKSHEAFEHVYGLLEQASKEWAVRLGK</sequence>
<dbReference type="EMBL" id="PQGE01000001">
    <property type="protein sequence ID" value="POP47784.1"/>
    <property type="molecule type" value="Genomic_DNA"/>
</dbReference>
<evidence type="ECO:0000313" key="8">
    <source>
        <dbReference type="EMBL" id="POP47784.1"/>
    </source>
</evidence>
<dbReference type="GO" id="GO:0004725">
    <property type="term" value="F:protein tyrosine phosphatase activity"/>
    <property type="evidence" value="ECO:0007669"/>
    <property type="project" value="UniProtKB-EC"/>
</dbReference>
<dbReference type="OrthoDB" id="9784339at2"/>
<evidence type="ECO:0000256" key="6">
    <source>
        <dbReference type="PIRSR" id="PIRSR617867-1"/>
    </source>
</evidence>
<keyword evidence="4" id="KW-0904">Protein phosphatase</keyword>
<comment type="catalytic activity">
    <reaction evidence="5">
        <text>O-phospho-L-tyrosyl-[protein] + H2O = L-tyrosyl-[protein] + phosphate</text>
        <dbReference type="Rhea" id="RHEA:10684"/>
        <dbReference type="Rhea" id="RHEA-COMP:10136"/>
        <dbReference type="Rhea" id="RHEA-COMP:20101"/>
        <dbReference type="ChEBI" id="CHEBI:15377"/>
        <dbReference type="ChEBI" id="CHEBI:43474"/>
        <dbReference type="ChEBI" id="CHEBI:46858"/>
        <dbReference type="ChEBI" id="CHEBI:61978"/>
        <dbReference type="EC" id="3.1.3.48"/>
    </reaction>
</comment>
<dbReference type="InterPro" id="IPR036196">
    <property type="entry name" value="Ptyr_pPase_sf"/>
</dbReference>
<dbReference type="EC" id="3.1.3.48" evidence="2"/>
<name>A0A2P5GW78_9ENTR</name>
<dbReference type="Proteomes" id="UP000247005">
    <property type="component" value="Unassembled WGS sequence"/>
</dbReference>
<dbReference type="NCBIfam" id="NF008486">
    <property type="entry name" value="PRK11391.1"/>
    <property type="match status" value="1"/>
</dbReference>
<dbReference type="FunFam" id="3.40.50.2300:FF:000041">
    <property type="entry name" value="Low molecular weight protein-tyrosine-phosphatase"/>
    <property type="match status" value="1"/>
</dbReference>
<dbReference type="EMBL" id="PQGD01000001">
    <property type="protein sequence ID" value="POP50797.1"/>
    <property type="molecule type" value="Genomic_DNA"/>
</dbReference>
<evidence type="ECO:0000313" key="11">
    <source>
        <dbReference type="Proteomes" id="UP000247005"/>
    </source>
</evidence>
<dbReference type="CDD" id="cd16343">
    <property type="entry name" value="LMWPTP"/>
    <property type="match status" value="1"/>
</dbReference>
<organism evidence="9 11">
    <name type="scientific">Superficieibacter electus</name>
    <dbReference type="NCBI Taxonomy" id="2022662"/>
    <lineage>
        <taxon>Bacteria</taxon>
        <taxon>Pseudomonadati</taxon>
        <taxon>Pseudomonadota</taxon>
        <taxon>Gammaproteobacteria</taxon>
        <taxon>Enterobacterales</taxon>
        <taxon>Enterobacteriaceae</taxon>
        <taxon>Superficieibacter</taxon>
    </lineage>
</organism>
<keyword evidence="10" id="KW-1185">Reference proteome</keyword>
<dbReference type="AlphaFoldDB" id="A0A2P5GW78"/>
<comment type="similarity">
    <text evidence="1">Belongs to the low molecular weight phosphotyrosine protein phosphatase family.</text>
</comment>
<dbReference type="SMART" id="SM00226">
    <property type="entry name" value="LMWPc"/>
    <property type="match status" value="1"/>
</dbReference>
<comment type="caution">
    <text evidence="9">The sequence shown here is derived from an EMBL/GenBank/DDBJ whole genome shotgun (WGS) entry which is preliminary data.</text>
</comment>
<evidence type="ECO:0000256" key="3">
    <source>
        <dbReference type="ARBA" id="ARBA00022801"/>
    </source>
</evidence>
<proteinExistence type="inferred from homology"/>
<dbReference type="Pfam" id="PF01451">
    <property type="entry name" value="LMWPc"/>
    <property type="match status" value="1"/>
</dbReference>
<dbReference type="PANTHER" id="PTHR11717:SF31">
    <property type="entry name" value="LOW MOLECULAR WEIGHT PROTEIN-TYROSINE-PHOSPHATASE ETP-RELATED"/>
    <property type="match status" value="1"/>
</dbReference>
<feature type="active site" evidence="6">
    <location>
        <position position="19"/>
    </location>
</feature>
<evidence type="ECO:0000256" key="1">
    <source>
        <dbReference type="ARBA" id="ARBA00011063"/>
    </source>
</evidence>
<evidence type="ECO:0000313" key="10">
    <source>
        <dbReference type="Proteomes" id="UP000237073"/>
    </source>
</evidence>
<reference evidence="10 11" key="1">
    <citation type="submission" date="2018-01" db="EMBL/GenBank/DDBJ databases">
        <title>Superficieibacter electus gen. nov., sp. nov., an extended-spectrum beta-lactamase possessing member of the Enterobacteriaceae family, isolated from intensive care unit surfaces.</title>
        <authorList>
            <person name="Potter R.F."/>
            <person name="D'Souza A.W."/>
        </authorList>
    </citation>
    <scope>NUCLEOTIDE SEQUENCE [LARGE SCALE GENOMIC DNA]</scope>
    <source>
        <strain evidence="9 11">BP-1</strain>
        <strain evidence="8 10">BP-2</strain>
    </source>
</reference>
<dbReference type="RefSeq" id="WP_103674257.1">
    <property type="nucleotide sequence ID" value="NZ_PQGD01000001.1"/>
</dbReference>
<dbReference type="Gene3D" id="3.40.50.2300">
    <property type="match status" value="1"/>
</dbReference>
<dbReference type="InterPro" id="IPR017867">
    <property type="entry name" value="Tyr_phospatase_low_mol_wt"/>
</dbReference>
<dbReference type="Proteomes" id="UP000237073">
    <property type="component" value="Unassembled WGS sequence"/>
</dbReference>
<dbReference type="SUPFAM" id="SSF52788">
    <property type="entry name" value="Phosphotyrosine protein phosphatases I"/>
    <property type="match status" value="1"/>
</dbReference>
<feature type="active site" description="Proton donor" evidence="6">
    <location>
        <position position="119"/>
    </location>
</feature>
<feature type="active site" description="Nucleophile" evidence="6">
    <location>
        <position position="13"/>
    </location>
</feature>
<dbReference type="PRINTS" id="PR00719">
    <property type="entry name" value="LMWPTPASE"/>
</dbReference>
<dbReference type="InterPro" id="IPR023485">
    <property type="entry name" value="Ptyr_pPase"/>
</dbReference>
<evidence type="ECO:0000256" key="5">
    <source>
        <dbReference type="ARBA" id="ARBA00051722"/>
    </source>
</evidence>